<evidence type="ECO:0000313" key="6">
    <source>
        <dbReference type="Proteomes" id="UP000222542"/>
    </source>
</evidence>
<reference evidence="5 6" key="1">
    <citation type="journal article" date="2014" name="Nat. Genet.">
        <title>Genome sequence of the hot pepper provides insights into the evolution of pungency in Capsicum species.</title>
        <authorList>
            <person name="Kim S."/>
            <person name="Park M."/>
            <person name="Yeom S.I."/>
            <person name="Kim Y.M."/>
            <person name="Lee J.M."/>
            <person name="Lee H.A."/>
            <person name="Seo E."/>
            <person name="Choi J."/>
            <person name="Cheong K."/>
            <person name="Kim K.T."/>
            <person name="Jung K."/>
            <person name="Lee G.W."/>
            <person name="Oh S.K."/>
            <person name="Bae C."/>
            <person name="Kim S.B."/>
            <person name="Lee H.Y."/>
            <person name="Kim S.Y."/>
            <person name="Kim M.S."/>
            <person name="Kang B.C."/>
            <person name="Jo Y.D."/>
            <person name="Yang H.B."/>
            <person name="Jeong H.J."/>
            <person name="Kang W.H."/>
            <person name="Kwon J.K."/>
            <person name="Shin C."/>
            <person name="Lim J.Y."/>
            <person name="Park J.H."/>
            <person name="Huh J.H."/>
            <person name="Kim J.S."/>
            <person name="Kim B.D."/>
            <person name="Cohen O."/>
            <person name="Paran I."/>
            <person name="Suh M.C."/>
            <person name="Lee S.B."/>
            <person name="Kim Y.K."/>
            <person name="Shin Y."/>
            <person name="Noh S.J."/>
            <person name="Park J."/>
            <person name="Seo Y.S."/>
            <person name="Kwon S.Y."/>
            <person name="Kim H.A."/>
            <person name="Park J.M."/>
            <person name="Kim H.J."/>
            <person name="Choi S.B."/>
            <person name="Bosland P.W."/>
            <person name="Reeves G."/>
            <person name="Jo S.H."/>
            <person name="Lee B.W."/>
            <person name="Cho H.T."/>
            <person name="Choi H.S."/>
            <person name="Lee M.S."/>
            <person name="Yu Y."/>
            <person name="Do Choi Y."/>
            <person name="Park B.S."/>
            <person name="van Deynze A."/>
            <person name="Ashrafi H."/>
            <person name="Hill T."/>
            <person name="Kim W.T."/>
            <person name="Pai H.S."/>
            <person name="Ahn H.K."/>
            <person name="Yeam I."/>
            <person name="Giovannoni J.J."/>
            <person name="Rose J.K."/>
            <person name="Sorensen I."/>
            <person name="Lee S.J."/>
            <person name="Kim R.W."/>
            <person name="Choi I.Y."/>
            <person name="Choi B.S."/>
            <person name="Lim J.S."/>
            <person name="Lee Y.H."/>
            <person name="Choi D."/>
        </authorList>
    </citation>
    <scope>NUCLEOTIDE SEQUENCE [LARGE SCALE GENOMIC DNA]</scope>
    <source>
        <strain evidence="6">cv. CM334</strain>
    </source>
</reference>
<sequence>MAGAILGRAADGDVEKLRKFARCVGLLFQVVDDILDVTKSSQQLGKTAGKDLVAHKVTYPKLIGIDKSLIP</sequence>
<evidence type="ECO:0008006" key="7">
    <source>
        <dbReference type="Google" id="ProtNLM"/>
    </source>
</evidence>
<dbReference type="InterPro" id="IPR000092">
    <property type="entry name" value="Polyprenyl_synt"/>
</dbReference>
<dbReference type="InterPro" id="IPR008949">
    <property type="entry name" value="Isoprenoid_synthase_dom_sf"/>
</dbReference>
<dbReference type="PROSITE" id="PS00444">
    <property type="entry name" value="POLYPRENYL_SYNTHASE_2"/>
    <property type="match status" value="1"/>
</dbReference>
<reference evidence="5 6" key="2">
    <citation type="journal article" date="2017" name="Genome Biol.">
        <title>New reference genome sequences of hot pepper reveal the massive evolution of plant disease-resistance genes by retroduplication.</title>
        <authorList>
            <person name="Kim S."/>
            <person name="Park J."/>
            <person name="Yeom S.I."/>
            <person name="Kim Y.M."/>
            <person name="Seo E."/>
            <person name="Kim K.T."/>
            <person name="Kim M.S."/>
            <person name="Lee J.M."/>
            <person name="Cheong K."/>
            <person name="Shin H.S."/>
            <person name="Kim S.B."/>
            <person name="Han K."/>
            <person name="Lee J."/>
            <person name="Park M."/>
            <person name="Lee H.A."/>
            <person name="Lee H.Y."/>
            <person name="Lee Y."/>
            <person name="Oh S."/>
            <person name="Lee J.H."/>
            <person name="Choi E."/>
            <person name="Choi E."/>
            <person name="Lee S.E."/>
            <person name="Jeon J."/>
            <person name="Kim H."/>
            <person name="Choi G."/>
            <person name="Song H."/>
            <person name="Lee J."/>
            <person name="Lee S.C."/>
            <person name="Kwon J.K."/>
            <person name="Lee H.Y."/>
            <person name="Koo N."/>
            <person name="Hong Y."/>
            <person name="Kim R.W."/>
            <person name="Kang W.H."/>
            <person name="Huh J.H."/>
            <person name="Kang B.C."/>
            <person name="Yang T.J."/>
            <person name="Lee Y.H."/>
            <person name="Bennetzen J.L."/>
            <person name="Choi D."/>
        </authorList>
    </citation>
    <scope>NUCLEOTIDE SEQUENCE [LARGE SCALE GENOMIC DNA]</scope>
    <source>
        <strain evidence="6">cv. CM334</strain>
    </source>
</reference>
<dbReference type="SUPFAM" id="SSF48576">
    <property type="entry name" value="Terpenoid synthases"/>
    <property type="match status" value="1"/>
</dbReference>
<organism evidence="5 6">
    <name type="scientific">Capsicum annuum</name>
    <name type="common">Capsicum pepper</name>
    <dbReference type="NCBI Taxonomy" id="4072"/>
    <lineage>
        <taxon>Eukaryota</taxon>
        <taxon>Viridiplantae</taxon>
        <taxon>Streptophyta</taxon>
        <taxon>Embryophyta</taxon>
        <taxon>Tracheophyta</taxon>
        <taxon>Spermatophyta</taxon>
        <taxon>Magnoliopsida</taxon>
        <taxon>eudicotyledons</taxon>
        <taxon>Gunneridae</taxon>
        <taxon>Pentapetalae</taxon>
        <taxon>asterids</taxon>
        <taxon>lamiids</taxon>
        <taxon>Solanales</taxon>
        <taxon>Solanaceae</taxon>
        <taxon>Solanoideae</taxon>
        <taxon>Capsiceae</taxon>
        <taxon>Capsicum</taxon>
    </lineage>
</organism>
<dbReference type="Gene3D" id="1.10.600.10">
    <property type="entry name" value="Farnesyl Diphosphate Synthase"/>
    <property type="match status" value="1"/>
</dbReference>
<dbReference type="PANTHER" id="PTHR43281:SF24">
    <property type="entry name" value="OS07G0580900 PROTEIN"/>
    <property type="match status" value="1"/>
</dbReference>
<comment type="cofactor">
    <cofactor evidence="1">
        <name>Mg(2+)</name>
        <dbReference type="ChEBI" id="CHEBI:18420"/>
    </cofactor>
</comment>
<dbReference type="GO" id="GO:0005737">
    <property type="term" value="C:cytoplasm"/>
    <property type="evidence" value="ECO:0007669"/>
    <property type="project" value="UniProtKB-ARBA"/>
</dbReference>
<dbReference type="GO" id="GO:0046872">
    <property type="term" value="F:metal ion binding"/>
    <property type="evidence" value="ECO:0007669"/>
    <property type="project" value="UniProtKB-KW"/>
</dbReference>
<dbReference type="GO" id="GO:0004659">
    <property type="term" value="F:prenyltransferase activity"/>
    <property type="evidence" value="ECO:0007669"/>
    <property type="project" value="InterPro"/>
</dbReference>
<dbReference type="Gramene" id="PHT84743">
    <property type="protein sequence ID" value="PHT84743"/>
    <property type="gene ID" value="T459_13186"/>
</dbReference>
<comment type="caution">
    <text evidence="5">The sequence shown here is derived from an EMBL/GenBank/DDBJ whole genome shotgun (WGS) entry which is preliminary data.</text>
</comment>
<dbReference type="PANTHER" id="PTHR43281">
    <property type="entry name" value="FARNESYL DIPHOSPHATE SYNTHASE"/>
    <property type="match status" value="1"/>
</dbReference>
<evidence type="ECO:0000256" key="3">
    <source>
        <dbReference type="ARBA" id="ARBA00022723"/>
    </source>
</evidence>
<dbReference type="Proteomes" id="UP000222542">
    <property type="component" value="Unassembled WGS sequence"/>
</dbReference>
<keyword evidence="4" id="KW-0460">Magnesium</keyword>
<comment type="similarity">
    <text evidence="2">Belongs to the FPP/GGPP synthase family.</text>
</comment>
<gene>
    <name evidence="5" type="ORF">T459_13186</name>
</gene>
<dbReference type="SMR" id="A0A2G2ZS09"/>
<keyword evidence="6" id="KW-1185">Reference proteome</keyword>
<protein>
    <recommendedName>
        <fullName evidence="7">Geranylgeranyl pyrophosphate synthase, chloroplastic</fullName>
    </recommendedName>
</protein>
<dbReference type="STRING" id="4072.A0A2G2ZS09"/>
<name>A0A2G2ZS09_CAPAN</name>
<evidence type="ECO:0000256" key="1">
    <source>
        <dbReference type="ARBA" id="ARBA00001946"/>
    </source>
</evidence>
<evidence type="ECO:0000256" key="4">
    <source>
        <dbReference type="ARBA" id="ARBA00022842"/>
    </source>
</evidence>
<proteinExistence type="inferred from homology"/>
<evidence type="ECO:0000313" key="5">
    <source>
        <dbReference type="EMBL" id="PHT84743.1"/>
    </source>
</evidence>
<dbReference type="GO" id="GO:0008299">
    <property type="term" value="P:isoprenoid biosynthetic process"/>
    <property type="evidence" value="ECO:0007669"/>
    <property type="project" value="InterPro"/>
</dbReference>
<accession>A0A2G2ZS09</accession>
<dbReference type="EMBL" id="AYRZ02000004">
    <property type="protein sequence ID" value="PHT84743.1"/>
    <property type="molecule type" value="Genomic_DNA"/>
</dbReference>
<dbReference type="AlphaFoldDB" id="A0A2G2ZS09"/>
<dbReference type="InterPro" id="IPR033749">
    <property type="entry name" value="Polyprenyl_synt_CS"/>
</dbReference>
<dbReference type="Pfam" id="PF00348">
    <property type="entry name" value="polyprenyl_synt"/>
    <property type="match status" value="1"/>
</dbReference>
<keyword evidence="3" id="KW-0479">Metal-binding</keyword>
<evidence type="ECO:0000256" key="2">
    <source>
        <dbReference type="ARBA" id="ARBA00006706"/>
    </source>
</evidence>